<dbReference type="STRING" id="23.BEL05_18470"/>
<comment type="caution">
    <text evidence="2">The sequence shown here is derived from an EMBL/GenBank/DDBJ whole genome shotgun (WGS) entry which is preliminary data.</text>
</comment>
<dbReference type="PANTHER" id="PTHR40943:SF1">
    <property type="entry name" value="CYTOPLASMIC PROTEIN"/>
    <property type="match status" value="1"/>
</dbReference>
<feature type="domain" description="(S)-ureidoglycine aminohydrolase cupin" evidence="1">
    <location>
        <begin position="51"/>
        <end position="117"/>
    </location>
</feature>
<sequence length="255" mass="28230">MFINKITRLSPNPAGFGEVPDEVSAEMFVGDLPTQHTHSYYENDQLGLYIGTWDSTAVTEAGGPYDCDEFMWVIDGDIEVKNNHTGLVEHIHAGEAFVIPKGYDCQWHQPGYVRKFYVISAHPNEAMPAQAVVESIIKPALVVTEKNTGNDTAFLPHFSLDGGPQKVAQCYRDAQARFFSGTWESEQCESAPLTFGANEFLYLQSGVLVLVDDEQVEHTFTAGEALFIPQGVTCQWRVTQTVRAFYTIIAPASIA</sequence>
<dbReference type="AlphaFoldDB" id="A0A1E5ISS0"/>
<feature type="domain" description="(S)-ureidoglycine aminohydrolase cupin" evidence="1">
    <location>
        <begin position="176"/>
        <end position="246"/>
    </location>
</feature>
<dbReference type="Pfam" id="PF05899">
    <property type="entry name" value="Cupin_3"/>
    <property type="match status" value="2"/>
</dbReference>
<evidence type="ECO:0000313" key="3">
    <source>
        <dbReference type="Proteomes" id="UP000095230"/>
    </source>
</evidence>
<dbReference type="Proteomes" id="UP000095230">
    <property type="component" value="Unassembled WGS sequence"/>
</dbReference>
<dbReference type="RefSeq" id="WP_069671395.1">
    <property type="nucleotide sequence ID" value="NZ_MCBT01000041.1"/>
</dbReference>
<dbReference type="EMBL" id="MCBT01000041">
    <property type="protein sequence ID" value="OEG73562.1"/>
    <property type="molecule type" value="Genomic_DNA"/>
</dbReference>
<protein>
    <recommendedName>
        <fullName evidence="1">(S)-ureidoglycine aminohydrolase cupin domain-containing protein</fullName>
    </recommendedName>
</protein>
<dbReference type="Gene3D" id="2.60.120.10">
    <property type="entry name" value="Jelly Rolls"/>
    <property type="match status" value="2"/>
</dbReference>
<reference evidence="2 3" key="1">
    <citation type="submission" date="2016-07" db="EMBL/GenBank/DDBJ databases">
        <title>Whole-genome of two Shewanella species isolated from a digestive organ of sea cucumber Apostichopus japonicus Selenka 1867.</title>
        <authorList>
            <person name="Hong H.-H."/>
            <person name="Choi H."/>
            <person name="Cheon S."/>
            <person name="Oh J.-S."/>
            <person name="Lee H.-G."/>
            <person name="Park C."/>
        </authorList>
    </citation>
    <scope>NUCLEOTIDE SEQUENCE [LARGE SCALE GENOMIC DNA]</scope>
    <source>
        <strain evidence="2 3">CSB03KR</strain>
    </source>
</reference>
<dbReference type="InterPro" id="IPR011051">
    <property type="entry name" value="RmlC_Cupin_sf"/>
</dbReference>
<dbReference type="InterPro" id="IPR014710">
    <property type="entry name" value="RmlC-like_jellyroll"/>
</dbReference>
<evidence type="ECO:0000259" key="1">
    <source>
        <dbReference type="Pfam" id="PF05899"/>
    </source>
</evidence>
<gene>
    <name evidence="2" type="ORF">BEL05_18470</name>
</gene>
<accession>A0A1E5ISS0</accession>
<name>A0A1E5ISS0_SHECO</name>
<dbReference type="SUPFAM" id="SSF51182">
    <property type="entry name" value="RmlC-like cupins"/>
    <property type="match status" value="2"/>
</dbReference>
<dbReference type="OrthoDB" id="9799053at2"/>
<dbReference type="PANTHER" id="PTHR40943">
    <property type="entry name" value="CYTOPLASMIC PROTEIN-RELATED"/>
    <property type="match status" value="1"/>
</dbReference>
<organism evidence="2 3">
    <name type="scientific">Shewanella colwelliana</name>
    <name type="common">Alteromonas colwelliana</name>
    <dbReference type="NCBI Taxonomy" id="23"/>
    <lineage>
        <taxon>Bacteria</taxon>
        <taxon>Pseudomonadati</taxon>
        <taxon>Pseudomonadota</taxon>
        <taxon>Gammaproteobacteria</taxon>
        <taxon>Alteromonadales</taxon>
        <taxon>Shewanellaceae</taxon>
        <taxon>Shewanella</taxon>
    </lineage>
</organism>
<dbReference type="InterPro" id="IPR008579">
    <property type="entry name" value="UGlyAH_Cupin_dom"/>
</dbReference>
<proteinExistence type="predicted"/>
<evidence type="ECO:0000313" key="2">
    <source>
        <dbReference type="EMBL" id="OEG73562.1"/>
    </source>
</evidence>